<dbReference type="CDD" id="cd06089">
    <property type="entry name" value="KOW_RPL26"/>
    <property type="match status" value="1"/>
</dbReference>
<dbReference type="GO" id="GO:0006412">
    <property type="term" value="P:translation"/>
    <property type="evidence" value="ECO:0007669"/>
    <property type="project" value="UniProtKB-UniRule"/>
</dbReference>
<comment type="subunit">
    <text evidence="3 10">Part of the 50S ribosomal subunit.</text>
</comment>
<dbReference type="GO" id="GO:0003735">
    <property type="term" value="F:structural constituent of ribosome"/>
    <property type="evidence" value="ECO:0007669"/>
    <property type="project" value="InterPro"/>
</dbReference>
<evidence type="ECO:0000256" key="10">
    <source>
        <dbReference type="HAMAP-Rule" id="MF_01326"/>
    </source>
</evidence>
<dbReference type="InterPro" id="IPR041988">
    <property type="entry name" value="Ribosomal_uL24_KOW"/>
</dbReference>
<evidence type="ECO:0000256" key="2">
    <source>
        <dbReference type="ARBA" id="ARBA00010618"/>
    </source>
</evidence>
<evidence type="ECO:0000256" key="11">
    <source>
        <dbReference type="RuleBase" id="RU003477"/>
    </source>
</evidence>
<dbReference type="InterPro" id="IPR005824">
    <property type="entry name" value="KOW"/>
</dbReference>
<reference evidence="14" key="1">
    <citation type="submission" date="2020-10" db="EMBL/GenBank/DDBJ databases">
        <authorList>
            <person name="Gilroy R."/>
        </authorList>
    </citation>
    <scope>NUCLEOTIDE SEQUENCE</scope>
    <source>
        <strain evidence="14">CHK186-9395</strain>
    </source>
</reference>
<evidence type="ECO:0000256" key="4">
    <source>
        <dbReference type="ARBA" id="ARBA00022730"/>
    </source>
</evidence>
<dbReference type="FunFam" id="2.30.30.30:FF:000004">
    <property type="entry name" value="50S ribosomal protein L24"/>
    <property type="match status" value="1"/>
</dbReference>
<protein>
    <recommendedName>
        <fullName evidence="8 10">Large ribosomal subunit protein uL24</fullName>
    </recommendedName>
</protein>
<evidence type="ECO:0000256" key="8">
    <source>
        <dbReference type="ARBA" id="ARBA00035206"/>
    </source>
</evidence>
<keyword evidence="6 10" id="KW-0689">Ribosomal protein</keyword>
<dbReference type="InterPro" id="IPR008991">
    <property type="entry name" value="Translation_prot_SH3-like_sf"/>
</dbReference>
<feature type="region of interest" description="Disordered" evidence="12">
    <location>
        <begin position="115"/>
        <end position="170"/>
    </location>
</feature>
<feature type="compositionally biased region" description="Polar residues" evidence="12">
    <location>
        <begin position="142"/>
        <end position="152"/>
    </location>
</feature>
<dbReference type="AlphaFoldDB" id="A0A9D1NEA6"/>
<dbReference type="PROSITE" id="PS01108">
    <property type="entry name" value="RIBOSOMAL_L24"/>
    <property type="match status" value="1"/>
</dbReference>
<evidence type="ECO:0000256" key="6">
    <source>
        <dbReference type="ARBA" id="ARBA00022980"/>
    </source>
</evidence>
<evidence type="ECO:0000256" key="7">
    <source>
        <dbReference type="ARBA" id="ARBA00023274"/>
    </source>
</evidence>
<sequence length="170" mass="18330">MAKSFIKKGDTVLVITGKDAGKTGKVMEVMPKDGRAVVENINVVTKHQKPKSAQDKGGIIKKAAPMEASNLMVVCPTCGKATRVSRKTVEGANVRVCKKCGASLDKKYVKTVKKEAKKEAKQETVKETSKKEVKDKNVTKKPATQSKVSAQSKTRDNVKTTVRKTVAGGK</sequence>
<comment type="function">
    <text evidence="9 10">One of the proteins that surrounds the polypeptide exit tunnel on the outside of the subunit.</text>
</comment>
<evidence type="ECO:0000256" key="3">
    <source>
        <dbReference type="ARBA" id="ARBA00011838"/>
    </source>
</evidence>
<keyword evidence="4 10" id="KW-0699">rRNA-binding</keyword>
<accession>A0A9D1NEA6</accession>
<comment type="function">
    <text evidence="1 10">One of two assembly initiator proteins, it binds directly to the 5'-end of the 23S rRNA, where it nucleates assembly of the 50S subunit.</text>
</comment>
<dbReference type="Pfam" id="PF00467">
    <property type="entry name" value="KOW"/>
    <property type="match status" value="1"/>
</dbReference>
<dbReference type="GO" id="GO:0005840">
    <property type="term" value="C:ribosome"/>
    <property type="evidence" value="ECO:0007669"/>
    <property type="project" value="UniProtKB-KW"/>
</dbReference>
<dbReference type="Gene3D" id="2.30.30.30">
    <property type="match status" value="1"/>
</dbReference>
<evidence type="ECO:0000256" key="9">
    <source>
        <dbReference type="ARBA" id="ARBA00058688"/>
    </source>
</evidence>
<dbReference type="HAMAP" id="MF_01326_B">
    <property type="entry name" value="Ribosomal_uL24_B"/>
    <property type="match status" value="1"/>
</dbReference>
<dbReference type="InterPro" id="IPR014722">
    <property type="entry name" value="Rib_uL2_dom2"/>
</dbReference>
<dbReference type="InterPro" id="IPR005825">
    <property type="entry name" value="Ribosomal_uL24_CS"/>
</dbReference>
<name>A0A9D1NEA6_9FIRM</name>
<dbReference type="NCBIfam" id="TIGR01079">
    <property type="entry name" value="rplX_bact"/>
    <property type="match status" value="1"/>
</dbReference>
<dbReference type="EMBL" id="DVOJ01000001">
    <property type="protein sequence ID" value="HIV00976.1"/>
    <property type="molecule type" value="Genomic_DNA"/>
</dbReference>
<dbReference type="GO" id="GO:0019843">
    <property type="term" value="F:rRNA binding"/>
    <property type="evidence" value="ECO:0007669"/>
    <property type="project" value="UniProtKB-UniRule"/>
</dbReference>
<keyword evidence="7 10" id="KW-0687">Ribonucleoprotein</keyword>
<comment type="caution">
    <text evidence="14">The sequence shown here is derived from an EMBL/GenBank/DDBJ whole genome shotgun (WGS) entry which is preliminary data.</text>
</comment>
<dbReference type="PANTHER" id="PTHR12903">
    <property type="entry name" value="MITOCHONDRIAL RIBOSOMAL PROTEIN L24"/>
    <property type="match status" value="1"/>
</dbReference>
<dbReference type="Pfam" id="PF17136">
    <property type="entry name" value="ribosomal_L24"/>
    <property type="match status" value="1"/>
</dbReference>
<evidence type="ECO:0000256" key="12">
    <source>
        <dbReference type="SAM" id="MobiDB-lite"/>
    </source>
</evidence>
<dbReference type="GO" id="GO:1990904">
    <property type="term" value="C:ribonucleoprotein complex"/>
    <property type="evidence" value="ECO:0007669"/>
    <property type="project" value="UniProtKB-KW"/>
</dbReference>
<dbReference type="SMART" id="SM00739">
    <property type="entry name" value="KOW"/>
    <property type="match status" value="1"/>
</dbReference>
<keyword evidence="5 10" id="KW-0694">RNA-binding</keyword>
<dbReference type="InterPro" id="IPR003256">
    <property type="entry name" value="Ribosomal_uL24"/>
</dbReference>
<evidence type="ECO:0000256" key="1">
    <source>
        <dbReference type="ARBA" id="ARBA00004072"/>
    </source>
</evidence>
<gene>
    <name evidence="10" type="primary">rplX</name>
    <name evidence="14" type="ORF">IAA62_00215</name>
</gene>
<evidence type="ECO:0000313" key="14">
    <source>
        <dbReference type="EMBL" id="HIV00976.1"/>
    </source>
</evidence>
<evidence type="ECO:0000259" key="13">
    <source>
        <dbReference type="SMART" id="SM00739"/>
    </source>
</evidence>
<feature type="domain" description="KOW" evidence="13">
    <location>
        <begin position="5"/>
        <end position="32"/>
    </location>
</feature>
<evidence type="ECO:0000313" key="15">
    <source>
        <dbReference type="Proteomes" id="UP000886861"/>
    </source>
</evidence>
<evidence type="ECO:0000256" key="5">
    <source>
        <dbReference type="ARBA" id="ARBA00022884"/>
    </source>
</evidence>
<proteinExistence type="inferred from homology"/>
<dbReference type="SUPFAM" id="SSF50104">
    <property type="entry name" value="Translation proteins SH3-like domain"/>
    <property type="match status" value="1"/>
</dbReference>
<feature type="compositionally biased region" description="Basic and acidic residues" evidence="12">
    <location>
        <begin position="115"/>
        <end position="138"/>
    </location>
</feature>
<organism evidence="14 15">
    <name type="scientific">Candidatus Caccopulliclostridium gallistercoris</name>
    <dbReference type="NCBI Taxonomy" id="2840719"/>
    <lineage>
        <taxon>Bacteria</taxon>
        <taxon>Bacillati</taxon>
        <taxon>Bacillota</taxon>
        <taxon>Clostridia</taxon>
        <taxon>Candidatus Caccopulliclostridium</taxon>
    </lineage>
</organism>
<reference evidence="14" key="2">
    <citation type="journal article" date="2021" name="PeerJ">
        <title>Extensive microbial diversity within the chicken gut microbiome revealed by metagenomics and culture.</title>
        <authorList>
            <person name="Gilroy R."/>
            <person name="Ravi A."/>
            <person name="Getino M."/>
            <person name="Pursley I."/>
            <person name="Horton D.L."/>
            <person name="Alikhan N.F."/>
            <person name="Baker D."/>
            <person name="Gharbi K."/>
            <person name="Hall N."/>
            <person name="Watson M."/>
            <person name="Adriaenssens E.M."/>
            <person name="Foster-Nyarko E."/>
            <person name="Jarju S."/>
            <person name="Secka A."/>
            <person name="Antonio M."/>
            <person name="Oren A."/>
            <person name="Chaudhuri R.R."/>
            <person name="La Ragione R."/>
            <person name="Hildebrand F."/>
            <person name="Pallen M.J."/>
        </authorList>
    </citation>
    <scope>NUCLEOTIDE SEQUENCE</scope>
    <source>
        <strain evidence="14">CHK186-9395</strain>
    </source>
</reference>
<dbReference type="Proteomes" id="UP000886861">
    <property type="component" value="Unassembled WGS sequence"/>
</dbReference>
<comment type="similarity">
    <text evidence="2 10 11">Belongs to the universal ribosomal protein uL24 family.</text>
</comment>
<dbReference type="InterPro" id="IPR057264">
    <property type="entry name" value="Ribosomal_uL24_C"/>
</dbReference>